<dbReference type="Proteomes" id="UP000515472">
    <property type="component" value="Chromosome"/>
</dbReference>
<dbReference type="GO" id="GO:0003677">
    <property type="term" value="F:DNA binding"/>
    <property type="evidence" value="ECO:0007669"/>
    <property type="project" value="InterPro"/>
</dbReference>
<evidence type="ECO:0000313" key="1">
    <source>
        <dbReference type="EMBL" id="BCG46790.1"/>
    </source>
</evidence>
<proteinExistence type="predicted"/>
<dbReference type="Gene3D" id="1.20.1380.10">
    <property type="entry name" value="Replication modulator SeqA, C-terminal DNA-binding domain"/>
    <property type="match status" value="1"/>
</dbReference>
<dbReference type="KEGG" id="gbn:GEOBRER4_15400"/>
<dbReference type="AlphaFoldDB" id="A0A6S6M095"/>
<sequence>MINEISIDEIRASVGKMPPEEREKALSLLSSMKVDLSKSRGELTGTGVSAFIFQNTVHPAYSHKDVFVKVVELLVKKCPEQEELLFRIKGTKKKYFSRSVSDFKHGYERIRGTDIIVDTNDNAAQLNRRCQRVLQAFGIAPSSLIIIPK</sequence>
<reference evidence="1 2" key="1">
    <citation type="submission" date="2020-06" db="EMBL/GenBank/DDBJ databases">
        <title>Interaction of electrochemicaly active bacteria, Geobacter bremensis R4 on different carbon anode.</title>
        <authorList>
            <person name="Meng L."/>
            <person name="Yoshida N."/>
        </authorList>
    </citation>
    <scope>NUCLEOTIDE SEQUENCE [LARGE SCALE GENOMIC DNA]</scope>
    <source>
        <strain evidence="1 2">R4</strain>
    </source>
</reference>
<gene>
    <name evidence="1" type="ORF">GEOBRER4_n1603</name>
</gene>
<protein>
    <submittedName>
        <fullName evidence="1">Uncharacterized protein</fullName>
    </submittedName>
</protein>
<name>A0A6S6M095_9BACT</name>
<dbReference type="RefSeq" id="WP_185244921.1">
    <property type="nucleotide sequence ID" value="NZ_AP023213.1"/>
</dbReference>
<dbReference type="EMBL" id="AP023213">
    <property type="protein sequence ID" value="BCG46790.1"/>
    <property type="molecule type" value="Genomic_DNA"/>
</dbReference>
<accession>A0A6S6M095</accession>
<dbReference type="InterPro" id="IPR036835">
    <property type="entry name" value="SeqA_DNA-bd_C_sf"/>
</dbReference>
<evidence type="ECO:0000313" key="2">
    <source>
        <dbReference type="Proteomes" id="UP000515472"/>
    </source>
</evidence>
<organism evidence="1 2">
    <name type="scientific">Citrifermentans bremense</name>
    <dbReference type="NCBI Taxonomy" id="60035"/>
    <lineage>
        <taxon>Bacteria</taxon>
        <taxon>Pseudomonadati</taxon>
        <taxon>Thermodesulfobacteriota</taxon>
        <taxon>Desulfuromonadia</taxon>
        <taxon>Geobacterales</taxon>
        <taxon>Geobacteraceae</taxon>
        <taxon>Citrifermentans</taxon>
    </lineage>
</organism>
<keyword evidence="2" id="KW-1185">Reference proteome</keyword>